<dbReference type="Proteomes" id="UP000257127">
    <property type="component" value="Unassembled WGS sequence"/>
</dbReference>
<proteinExistence type="predicted"/>
<evidence type="ECO:0000256" key="1">
    <source>
        <dbReference type="SAM" id="SignalP"/>
    </source>
</evidence>
<reference evidence="2 3" key="1">
    <citation type="submission" date="2018-08" db="EMBL/GenBank/DDBJ databases">
        <title>The draft genome squence of Brumimicrobium sp. N62.</title>
        <authorList>
            <person name="Du Z.-J."/>
            <person name="Luo H.-R."/>
        </authorList>
    </citation>
    <scope>NUCLEOTIDE SEQUENCE [LARGE SCALE GENOMIC DNA]</scope>
    <source>
        <strain evidence="2 3">N62</strain>
    </source>
</reference>
<evidence type="ECO:0008006" key="4">
    <source>
        <dbReference type="Google" id="ProtNLM"/>
    </source>
</evidence>
<dbReference type="AlphaFoldDB" id="A0A3E1F0H0"/>
<sequence length="263" mass="30058">MKIAFTILAALLITTFSFAQEEKERDTTKVKYKGKVVIFTSDDEEPMLDEDKKWDVSQWEGIEFGVNGFFTSNDFGINDDPNNLYLELDYAKSLMINLNLFEFNRRIGSEKFRFYTGLGLRFNRYAFKSTNSTLSYNDTSIYSVTDSVKTFDKNYLNTSYLTAPLFLSFMPGKDPNKSFHVSVGAIVNYRIGSRIKQKYVIQDQKRKDIEKGHYHLNPFLLDASVRIGVGDVSIFANYGMNGLFESGKGPDYIPFNAGISLTF</sequence>
<evidence type="ECO:0000313" key="3">
    <source>
        <dbReference type="Proteomes" id="UP000257127"/>
    </source>
</evidence>
<organism evidence="2 3">
    <name type="scientific">Brumimicrobium aurantiacum</name>
    <dbReference type="NCBI Taxonomy" id="1737063"/>
    <lineage>
        <taxon>Bacteria</taxon>
        <taxon>Pseudomonadati</taxon>
        <taxon>Bacteroidota</taxon>
        <taxon>Flavobacteriia</taxon>
        <taxon>Flavobacteriales</taxon>
        <taxon>Crocinitomicaceae</taxon>
        <taxon>Brumimicrobium</taxon>
    </lineage>
</organism>
<dbReference type="RefSeq" id="WP_116880291.1">
    <property type="nucleotide sequence ID" value="NZ_QURB01000002.1"/>
</dbReference>
<dbReference type="EMBL" id="QURB01000002">
    <property type="protein sequence ID" value="RFC55311.1"/>
    <property type="molecule type" value="Genomic_DNA"/>
</dbReference>
<keyword evidence="3" id="KW-1185">Reference proteome</keyword>
<dbReference type="OrthoDB" id="1466811at2"/>
<name>A0A3E1F0H0_9FLAO</name>
<evidence type="ECO:0000313" key="2">
    <source>
        <dbReference type="EMBL" id="RFC55311.1"/>
    </source>
</evidence>
<keyword evidence="1" id="KW-0732">Signal</keyword>
<protein>
    <recommendedName>
        <fullName evidence="4">Outer membrane protein beta-barrel domain-containing protein</fullName>
    </recommendedName>
</protein>
<feature type="chain" id="PRO_5017695092" description="Outer membrane protein beta-barrel domain-containing protein" evidence="1">
    <location>
        <begin position="20"/>
        <end position="263"/>
    </location>
</feature>
<accession>A0A3E1F0H0</accession>
<gene>
    <name evidence="2" type="ORF">DXU93_05680</name>
</gene>
<feature type="signal peptide" evidence="1">
    <location>
        <begin position="1"/>
        <end position="19"/>
    </location>
</feature>
<comment type="caution">
    <text evidence="2">The sequence shown here is derived from an EMBL/GenBank/DDBJ whole genome shotgun (WGS) entry which is preliminary data.</text>
</comment>